<sequence>MIATIHSNDRTGLLAAALVAGGLTAAGSRPTVVAVGANGAQACGLARLSGSFDLLRPDPGDAAAVLSGLAARSEGDVIAVLPTDLLREGGPGEPGHLRVVATACRLTAAQALHATASGAWHLRCDSGLGQPAWRIAPRVLPLRLPRLSPLEQMRLLAGDLGGGMRYAAVALAATLLAVSADPDAERFEAGDLAALMSPLSPARDRALHERLLDCAAALADPVLRDAPVGTAEAAGDRIRKARPTPVATARLRATQPARLRA</sequence>
<dbReference type="RefSeq" id="WP_050735125.1">
    <property type="nucleotide sequence ID" value="NZ_BPQZ01000004.1"/>
</dbReference>
<evidence type="ECO:0000313" key="2">
    <source>
        <dbReference type="Proteomes" id="UP001157440"/>
    </source>
</evidence>
<dbReference type="AlphaFoldDB" id="A0AA37WVP3"/>
<gene>
    <name evidence="1" type="ORF">GCM10007890_44930</name>
</gene>
<keyword evidence="2" id="KW-1185">Reference proteome</keyword>
<dbReference type="Proteomes" id="UP001157440">
    <property type="component" value="Unassembled WGS sequence"/>
</dbReference>
<evidence type="ECO:0000313" key="1">
    <source>
        <dbReference type="EMBL" id="GLS72478.1"/>
    </source>
</evidence>
<proteinExistence type="predicted"/>
<protein>
    <submittedName>
        <fullName evidence="1">Uncharacterized protein</fullName>
    </submittedName>
</protein>
<name>A0AA37WVP3_9HYPH</name>
<comment type="caution">
    <text evidence="1">The sequence shown here is derived from an EMBL/GenBank/DDBJ whole genome shotgun (WGS) entry which is preliminary data.</text>
</comment>
<dbReference type="EMBL" id="BSPL01000023">
    <property type="protein sequence ID" value="GLS72478.1"/>
    <property type="molecule type" value="Genomic_DNA"/>
</dbReference>
<reference evidence="2" key="1">
    <citation type="journal article" date="2019" name="Int. J. Syst. Evol. Microbiol.">
        <title>The Global Catalogue of Microorganisms (GCM) 10K type strain sequencing project: providing services to taxonomists for standard genome sequencing and annotation.</title>
        <authorList>
            <consortium name="The Broad Institute Genomics Platform"/>
            <consortium name="The Broad Institute Genome Sequencing Center for Infectious Disease"/>
            <person name="Wu L."/>
            <person name="Ma J."/>
        </authorList>
    </citation>
    <scope>NUCLEOTIDE SEQUENCE [LARGE SCALE GENOMIC DNA]</scope>
    <source>
        <strain evidence="2">NBRC 103632</strain>
    </source>
</reference>
<accession>A0AA37WVP3</accession>
<organism evidence="1 2">
    <name type="scientific">Methylobacterium tardum</name>
    <dbReference type="NCBI Taxonomy" id="374432"/>
    <lineage>
        <taxon>Bacteria</taxon>
        <taxon>Pseudomonadati</taxon>
        <taxon>Pseudomonadota</taxon>
        <taxon>Alphaproteobacteria</taxon>
        <taxon>Hyphomicrobiales</taxon>
        <taxon>Methylobacteriaceae</taxon>
        <taxon>Methylobacterium</taxon>
    </lineage>
</organism>